<dbReference type="Pfam" id="PF00583">
    <property type="entry name" value="Acetyltransf_1"/>
    <property type="match status" value="1"/>
</dbReference>
<evidence type="ECO:0000256" key="2">
    <source>
        <dbReference type="ARBA" id="ARBA00023315"/>
    </source>
</evidence>
<proteinExistence type="predicted"/>
<feature type="domain" description="N-acetyltransferase" evidence="3">
    <location>
        <begin position="4"/>
        <end position="143"/>
    </location>
</feature>
<evidence type="ECO:0000259" key="3">
    <source>
        <dbReference type="PROSITE" id="PS51186"/>
    </source>
</evidence>
<keyword evidence="1" id="KW-0808">Transferase</keyword>
<dbReference type="InterPro" id="IPR016181">
    <property type="entry name" value="Acyl_CoA_acyltransferase"/>
</dbReference>
<name>A0AAW9HWW2_9ACTO</name>
<evidence type="ECO:0000313" key="5">
    <source>
        <dbReference type="EMBL" id="MDY5154827.1"/>
    </source>
</evidence>
<keyword evidence="6" id="KW-1185">Reference proteome</keyword>
<dbReference type="SUPFAM" id="SSF55729">
    <property type="entry name" value="Acyl-CoA N-acyltransferases (Nat)"/>
    <property type="match status" value="1"/>
</dbReference>
<dbReference type="PROSITE" id="PS51186">
    <property type="entry name" value="GNAT"/>
    <property type="match status" value="1"/>
</dbReference>
<dbReference type="Proteomes" id="UP001275049">
    <property type="component" value="Unassembled WGS sequence"/>
</dbReference>
<dbReference type="EMBL" id="JAWNGA010000002">
    <property type="protein sequence ID" value="MDY5132418.1"/>
    <property type="molecule type" value="Genomic_DNA"/>
</dbReference>
<gene>
    <name evidence="5" type="ORF">R6G80_03685</name>
    <name evidence="4" type="ORF">R6G86_01490</name>
</gene>
<dbReference type="Gene3D" id="3.40.630.30">
    <property type="match status" value="1"/>
</dbReference>
<comment type="caution">
    <text evidence="5">The sequence shown here is derived from an EMBL/GenBank/DDBJ whole genome shotgun (WGS) entry which is preliminary data.</text>
</comment>
<dbReference type="PANTHER" id="PTHR43877">
    <property type="entry name" value="AMINOALKYLPHOSPHONATE N-ACETYLTRANSFERASE-RELATED-RELATED"/>
    <property type="match status" value="1"/>
</dbReference>
<dbReference type="RefSeq" id="WP_102165566.1">
    <property type="nucleotide sequence ID" value="NZ_CAMYCL010000035.1"/>
</dbReference>
<dbReference type="EMBL" id="JAWNGC010000003">
    <property type="protein sequence ID" value="MDY5154827.1"/>
    <property type="molecule type" value="Genomic_DNA"/>
</dbReference>
<accession>A0AAW9HWW2</accession>
<dbReference type="InterPro" id="IPR050832">
    <property type="entry name" value="Bact_Acetyltransf"/>
</dbReference>
<evidence type="ECO:0000313" key="6">
    <source>
        <dbReference type="Proteomes" id="UP001275049"/>
    </source>
</evidence>
<organism evidence="5 7">
    <name type="scientific">Actinotignum urinale</name>
    <dbReference type="NCBI Taxonomy" id="190146"/>
    <lineage>
        <taxon>Bacteria</taxon>
        <taxon>Bacillati</taxon>
        <taxon>Actinomycetota</taxon>
        <taxon>Actinomycetes</taxon>
        <taxon>Actinomycetales</taxon>
        <taxon>Actinomycetaceae</taxon>
        <taxon>Actinotignum</taxon>
    </lineage>
</organism>
<dbReference type="AlphaFoldDB" id="A0AAW9HWW2"/>
<dbReference type="PANTHER" id="PTHR43877:SF2">
    <property type="entry name" value="AMINOALKYLPHOSPHONATE N-ACETYLTRANSFERASE-RELATED"/>
    <property type="match status" value="1"/>
</dbReference>
<reference evidence="5 6" key="1">
    <citation type="submission" date="2023-10" db="EMBL/GenBank/DDBJ databases">
        <title>Whole Genome based description of the genera Actinobaculum and Actinotignum reveals a complex phylogenetic relationship within the species included in the genus Actinotignum.</title>
        <authorList>
            <person name="Jensen C.S."/>
            <person name="Dargis R."/>
            <person name="Kemp M."/>
            <person name="Christensen J.J."/>
        </authorList>
    </citation>
    <scope>NUCLEOTIDE SEQUENCE</scope>
    <source>
        <strain evidence="5">SLA_B511</strain>
        <strain evidence="4 6">SLA_B974</strain>
    </source>
</reference>
<sequence>MMIEIYSQVTDEFVDACSRLLPQLSSSTKGMSWEAAEDYLGQEGVYQFVYRREENGPILGMLTLVTFTIPTGKRAWIEDVVVDEQTRGEGAGRQLVDAAVAHAQKLGMKSIDLTSRPTRVAANRLYQSAGFAQRETNIYRYNG</sequence>
<dbReference type="InterPro" id="IPR000182">
    <property type="entry name" value="GNAT_dom"/>
</dbReference>
<evidence type="ECO:0000313" key="4">
    <source>
        <dbReference type="EMBL" id="MDY5132418.1"/>
    </source>
</evidence>
<evidence type="ECO:0000313" key="7">
    <source>
        <dbReference type="Proteomes" id="UP001281731"/>
    </source>
</evidence>
<dbReference type="Proteomes" id="UP001281731">
    <property type="component" value="Unassembled WGS sequence"/>
</dbReference>
<keyword evidence="2" id="KW-0012">Acyltransferase</keyword>
<protein>
    <submittedName>
        <fullName evidence="5">GNAT family N-acetyltransferase</fullName>
    </submittedName>
</protein>
<evidence type="ECO:0000256" key="1">
    <source>
        <dbReference type="ARBA" id="ARBA00022679"/>
    </source>
</evidence>
<dbReference type="CDD" id="cd04301">
    <property type="entry name" value="NAT_SF"/>
    <property type="match status" value="1"/>
</dbReference>
<dbReference type="GO" id="GO:0016747">
    <property type="term" value="F:acyltransferase activity, transferring groups other than amino-acyl groups"/>
    <property type="evidence" value="ECO:0007669"/>
    <property type="project" value="InterPro"/>
</dbReference>